<gene>
    <name evidence="2" type="ORF">Glove_743g9</name>
</gene>
<organism evidence="2 3">
    <name type="scientific">Diversispora epigaea</name>
    <dbReference type="NCBI Taxonomy" id="1348612"/>
    <lineage>
        <taxon>Eukaryota</taxon>
        <taxon>Fungi</taxon>
        <taxon>Fungi incertae sedis</taxon>
        <taxon>Mucoromycota</taxon>
        <taxon>Glomeromycotina</taxon>
        <taxon>Glomeromycetes</taxon>
        <taxon>Diversisporales</taxon>
        <taxon>Diversisporaceae</taxon>
        <taxon>Diversispora</taxon>
    </lineage>
</organism>
<evidence type="ECO:0000313" key="3">
    <source>
        <dbReference type="Proteomes" id="UP000266861"/>
    </source>
</evidence>
<accession>A0A397G4P6</accession>
<keyword evidence="3" id="KW-1185">Reference proteome</keyword>
<comment type="caution">
    <text evidence="2">The sequence shown here is derived from an EMBL/GenBank/DDBJ whole genome shotgun (WGS) entry which is preliminary data.</text>
</comment>
<sequence length="354" mass="40646">MQSEVDSLKQRIFELEVKKAELEAKNAELLKQVMEESTKRKAENIELKTRIEELEKNKIDTTNLKAENDKLNARVVKLEQLSNNITHELENSVLYETSSDISSNICAPPSKSKSLEDIETDNFLDTQSKKEVSNIMIKKNREKKLLRSNEAPAFQTQESHNTLPISDEDNSSEILLQSNVINGTENIAQVIADGIQDNILSDLNHVIEISATARRQNSDTISLLDLAQLFDKATDAEHYAMKANQEEILCWISYRKKFVFQYNDLIKNSNRKIGEKKVKGIIYDKILKHLNIICERRSKEMALQLPEISHKTLCKKIQKTVKTYKLFEKISIDKIKYLKAYSANSISELTNEQI</sequence>
<evidence type="ECO:0000256" key="1">
    <source>
        <dbReference type="SAM" id="Coils"/>
    </source>
</evidence>
<protein>
    <submittedName>
        <fullName evidence="2">Uncharacterized protein</fullName>
    </submittedName>
</protein>
<dbReference type="OrthoDB" id="2432162at2759"/>
<keyword evidence="1" id="KW-0175">Coiled coil</keyword>
<evidence type="ECO:0000313" key="2">
    <source>
        <dbReference type="EMBL" id="RHZ44306.1"/>
    </source>
</evidence>
<dbReference type="Proteomes" id="UP000266861">
    <property type="component" value="Unassembled WGS sequence"/>
</dbReference>
<dbReference type="STRING" id="1348612.A0A397G4P6"/>
<name>A0A397G4P6_9GLOM</name>
<dbReference type="AlphaFoldDB" id="A0A397G4P6"/>
<proteinExistence type="predicted"/>
<feature type="coiled-coil region" evidence="1">
    <location>
        <begin position="5"/>
        <end position="88"/>
    </location>
</feature>
<dbReference type="EMBL" id="PQFF01000583">
    <property type="protein sequence ID" value="RHZ44306.1"/>
    <property type="molecule type" value="Genomic_DNA"/>
</dbReference>
<reference evidence="2 3" key="1">
    <citation type="submission" date="2018-08" db="EMBL/GenBank/DDBJ databases">
        <title>Genome and evolution of the arbuscular mycorrhizal fungus Diversispora epigaea (formerly Glomus versiforme) and its bacterial endosymbionts.</title>
        <authorList>
            <person name="Sun X."/>
            <person name="Fei Z."/>
            <person name="Harrison M."/>
        </authorList>
    </citation>
    <scope>NUCLEOTIDE SEQUENCE [LARGE SCALE GENOMIC DNA]</scope>
    <source>
        <strain evidence="2 3">IT104</strain>
    </source>
</reference>